<dbReference type="GO" id="GO:0043190">
    <property type="term" value="C:ATP-binding cassette (ABC) transporter complex"/>
    <property type="evidence" value="ECO:0007669"/>
    <property type="project" value="InterPro"/>
</dbReference>
<dbReference type="InterPro" id="IPR000914">
    <property type="entry name" value="SBP_5_dom"/>
</dbReference>
<keyword evidence="3" id="KW-0813">Transport</keyword>
<gene>
    <name evidence="9" type="ORF">MJA45_10925</name>
</gene>
<reference evidence="9 10" key="1">
    <citation type="submission" date="2022-02" db="EMBL/GenBank/DDBJ databases">
        <title>Paenibacillus sp. MBLB1776 Whole Genome Shotgun Sequencing.</title>
        <authorList>
            <person name="Hwang C.Y."/>
            <person name="Cho E.-S."/>
            <person name="Seo M.-J."/>
        </authorList>
    </citation>
    <scope>NUCLEOTIDE SEQUENCE [LARGE SCALE GENOMIC DNA]</scope>
    <source>
        <strain evidence="9 10">MBLB1776</strain>
    </source>
</reference>
<dbReference type="InterPro" id="IPR039424">
    <property type="entry name" value="SBP_5"/>
</dbReference>
<dbReference type="PANTHER" id="PTHR30290">
    <property type="entry name" value="PERIPLASMIC BINDING COMPONENT OF ABC TRANSPORTER"/>
    <property type="match status" value="1"/>
</dbReference>
<dbReference type="InterPro" id="IPR030678">
    <property type="entry name" value="Peptide/Ni-bd"/>
</dbReference>
<name>A0AA96LLH4_9BACL</name>
<keyword evidence="10" id="KW-1185">Reference proteome</keyword>
<dbReference type="EMBL" id="CP130318">
    <property type="protein sequence ID" value="WNQ13502.1"/>
    <property type="molecule type" value="Genomic_DNA"/>
</dbReference>
<dbReference type="Pfam" id="PF00496">
    <property type="entry name" value="SBP_bac_5"/>
    <property type="match status" value="1"/>
</dbReference>
<comment type="similarity">
    <text evidence="2">Belongs to the bacterial solute-binding protein 5 family.</text>
</comment>
<dbReference type="PANTHER" id="PTHR30290:SF10">
    <property type="entry name" value="PERIPLASMIC OLIGOPEPTIDE-BINDING PROTEIN-RELATED"/>
    <property type="match status" value="1"/>
</dbReference>
<protein>
    <submittedName>
        <fullName evidence="9">Peptide ABC transporter substrate-binding protein</fullName>
    </submittedName>
</protein>
<evidence type="ECO:0000256" key="4">
    <source>
        <dbReference type="ARBA" id="ARBA00022729"/>
    </source>
</evidence>
<accession>A0AA96LLH4</accession>
<sequence>MKVYKVLTTAVVVSMLGSVVAACGKSDSASPSTSPSSGSNSSAPAAKQEIKINFTAEPPALDNSKATTNASFTMLNAMNEGLYRLDKDGKPVAGLAKDMPKISDDKLTYTITLRDNLTWSDGSPLKASDFVSSFQRTLDPGTKAQYAFMVAWLKGGEALLGAKTPDEIKAKKAELGVKAVDDKTIEIKLEKPVAFFTQLLAFPLFFPQKTDEVTKQGESYGKDADKVTGAGPYILKEWAHEQRLVFEKNPKYWDAANVKLEKITMNIVKDRAGAVNLFETKEADLTEINGDFVKQFEGKPEYTIKKELTNSYLMFEQKKAPFLANKNIRQALTMAVDRKAHVATVLKNGSVESTGLVPVGTSDGNNGDFRKLSGDIQPKYDPAKAKELLAKGLQELGMTQLPSFKLTTDDTEGGKKSLEFIIAQWKQNLGVTAVADAVPHELRVDRQHKKDYEALIALWGADYNDPMTFLDMWTTTSEFNETDWSNAQYDELIKKAETEKDPATRAKQLADAEKILMDEMPVGPLYFRSKVYAKRTNIDGLFFPSFGPEFELKWVSIK</sequence>
<evidence type="ECO:0000256" key="1">
    <source>
        <dbReference type="ARBA" id="ARBA00004196"/>
    </source>
</evidence>
<feature type="region of interest" description="Disordered" evidence="6">
    <location>
        <begin position="26"/>
        <end position="45"/>
    </location>
</feature>
<dbReference type="KEGG" id="paun:MJA45_10925"/>
<feature type="domain" description="Solute-binding protein family 5" evidence="8">
    <location>
        <begin position="90"/>
        <end position="479"/>
    </location>
</feature>
<dbReference type="PROSITE" id="PS51257">
    <property type="entry name" value="PROKAR_LIPOPROTEIN"/>
    <property type="match status" value="1"/>
</dbReference>
<keyword evidence="4 7" id="KW-0732">Signal</keyword>
<evidence type="ECO:0000259" key="8">
    <source>
        <dbReference type="Pfam" id="PF00496"/>
    </source>
</evidence>
<proteinExistence type="inferred from homology"/>
<dbReference type="Proteomes" id="UP001305702">
    <property type="component" value="Chromosome"/>
</dbReference>
<keyword evidence="5" id="KW-0571">Peptide transport</keyword>
<comment type="subcellular location">
    <subcellularLocation>
        <location evidence="1">Cell envelope</location>
    </subcellularLocation>
</comment>
<dbReference type="GO" id="GO:1904680">
    <property type="term" value="F:peptide transmembrane transporter activity"/>
    <property type="evidence" value="ECO:0007669"/>
    <property type="project" value="TreeGrafter"/>
</dbReference>
<evidence type="ECO:0000256" key="7">
    <source>
        <dbReference type="SAM" id="SignalP"/>
    </source>
</evidence>
<dbReference type="Gene3D" id="3.10.105.10">
    <property type="entry name" value="Dipeptide-binding Protein, Domain 3"/>
    <property type="match status" value="1"/>
</dbReference>
<feature type="chain" id="PRO_5041730418" evidence="7">
    <location>
        <begin position="22"/>
        <end position="558"/>
    </location>
</feature>
<dbReference type="RefSeq" id="WP_315607285.1">
    <property type="nucleotide sequence ID" value="NZ_CP130318.1"/>
</dbReference>
<evidence type="ECO:0000256" key="5">
    <source>
        <dbReference type="ARBA" id="ARBA00022856"/>
    </source>
</evidence>
<keyword evidence="5" id="KW-0653">Protein transport</keyword>
<evidence type="ECO:0000256" key="2">
    <source>
        <dbReference type="ARBA" id="ARBA00005695"/>
    </source>
</evidence>
<dbReference type="PIRSF" id="PIRSF002741">
    <property type="entry name" value="MppA"/>
    <property type="match status" value="1"/>
</dbReference>
<dbReference type="AlphaFoldDB" id="A0AA96LLH4"/>
<evidence type="ECO:0000313" key="9">
    <source>
        <dbReference type="EMBL" id="WNQ13502.1"/>
    </source>
</evidence>
<dbReference type="FunFam" id="3.10.105.10:FF:000001">
    <property type="entry name" value="Oligopeptide ABC transporter, oligopeptide-binding protein"/>
    <property type="match status" value="1"/>
</dbReference>
<dbReference type="Gene3D" id="3.40.190.10">
    <property type="entry name" value="Periplasmic binding protein-like II"/>
    <property type="match status" value="1"/>
</dbReference>
<dbReference type="CDD" id="cd08504">
    <property type="entry name" value="PBP2_OppA"/>
    <property type="match status" value="1"/>
</dbReference>
<dbReference type="GO" id="GO:0030288">
    <property type="term" value="C:outer membrane-bounded periplasmic space"/>
    <property type="evidence" value="ECO:0007669"/>
    <property type="project" value="UniProtKB-ARBA"/>
</dbReference>
<dbReference type="FunFam" id="3.90.76.10:FF:000001">
    <property type="entry name" value="Oligopeptide ABC transporter substrate-binding protein"/>
    <property type="match status" value="1"/>
</dbReference>
<dbReference type="GO" id="GO:0015833">
    <property type="term" value="P:peptide transport"/>
    <property type="evidence" value="ECO:0007669"/>
    <property type="project" value="UniProtKB-KW"/>
</dbReference>
<dbReference type="SUPFAM" id="SSF53850">
    <property type="entry name" value="Periplasmic binding protein-like II"/>
    <property type="match status" value="1"/>
</dbReference>
<evidence type="ECO:0000256" key="3">
    <source>
        <dbReference type="ARBA" id="ARBA00022448"/>
    </source>
</evidence>
<feature type="signal peptide" evidence="7">
    <location>
        <begin position="1"/>
        <end position="21"/>
    </location>
</feature>
<evidence type="ECO:0000313" key="10">
    <source>
        <dbReference type="Proteomes" id="UP001305702"/>
    </source>
</evidence>
<evidence type="ECO:0000256" key="6">
    <source>
        <dbReference type="SAM" id="MobiDB-lite"/>
    </source>
</evidence>
<dbReference type="Gene3D" id="3.90.76.10">
    <property type="entry name" value="Dipeptide-binding Protein, Domain 1"/>
    <property type="match status" value="1"/>
</dbReference>
<organism evidence="9 10">
    <name type="scientific">Paenibacillus aurantius</name>
    <dbReference type="NCBI Taxonomy" id="2918900"/>
    <lineage>
        <taxon>Bacteria</taxon>
        <taxon>Bacillati</taxon>
        <taxon>Bacillota</taxon>
        <taxon>Bacilli</taxon>
        <taxon>Bacillales</taxon>
        <taxon>Paenibacillaceae</taxon>
        <taxon>Paenibacillus</taxon>
    </lineage>
</organism>